<comment type="subunit">
    <text evidence="11 12">Monomer. Binds crRNA and tracrRNA.</text>
</comment>
<keyword evidence="10" id="KW-0464">Manganese</keyword>
<dbReference type="InterPro" id="IPR041383">
    <property type="entry name" value="RuvC_III"/>
</dbReference>
<evidence type="ECO:0000256" key="6">
    <source>
        <dbReference type="ARBA" id="ARBA00022842"/>
    </source>
</evidence>
<protein>
    <recommendedName>
        <fullName evidence="12">CRISPR-associated endonuclease Cas9</fullName>
        <ecNumber evidence="12">3.1.-.-</ecNumber>
    </recommendedName>
</protein>
<feature type="binding site" evidence="12">
    <location>
        <position position="1059"/>
    </location>
    <ligand>
        <name>Mg(2+)</name>
        <dbReference type="ChEBI" id="CHEBI:18420"/>
        <label>2</label>
    </ligand>
</feature>
<keyword evidence="7 12" id="KW-0694">RNA-binding</keyword>
<keyword evidence="16" id="KW-1185">Reference proteome</keyword>
<dbReference type="EMBL" id="JAZHOJ010000002">
    <property type="protein sequence ID" value="MFK7002519.1"/>
    <property type="molecule type" value="Genomic_DNA"/>
</dbReference>
<gene>
    <name evidence="12 15" type="primary">cas9</name>
    <name evidence="15" type="synonym">csn1</name>
    <name evidence="15" type="ORF">V3467_01455</name>
</gene>
<dbReference type="HAMAP" id="MF_01480">
    <property type="entry name" value="Cas9"/>
    <property type="match status" value="1"/>
</dbReference>
<name>A0ABW8PD78_9FLAO</name>
<evidence type="ECO:0000259" key="14">
    <source>
        <dbReference type="PROSITE" id="PS51749"/>
    </source>
</evidence>
<feature type="active site" description="Proton acceptor for HNH nuclease domain" evidence="12">
    <location>
        <position position="884"/>
    </location>
</feature>
<keyword evidence="6 12" id="KW-0460">Magnesium</keyword>
<feature type="active site" description="For RuvC-like nuclease domain" evidence="12">
    <location>
        <position position="8"/>
    </location>
</feature>
<sequence length="1553" mass="180485">MTKILGLDLGTNSIGWAIREDENEGVNQIIDKGVRIFSEGVKSENGKEISRAAERTAYRSARKIKYRRKLRKYETLKVLSINGMCPLSVEEVEQWKKSGFKEYPLNPEFLNWLRTNEDKNINPYLFRDKASKQKVTLYELGRALYHIAQRRGFLSNRLDQSAEGVFEEHNPQIQNLIEDLDSSNAILNELKEYYINLGIIDESEKSGFKKDLDEGEKNLKKLYTSLVSITKKNANDIETCKQELIARLNKKADLGKVKGEIKDISQAMLDGNFKTLGQYFFSLYNKTRIRNQYTSREEHYLEEFIVICQTQGIEGINTNEKLPEKKFTGLAKDLYRAIFFQRPLKSQKGLIGKCSFEKNKSRCAVSHPDYEEFRMWSYLNTIKIGTQSEKTLRFLTLEEKLKLVPKFYRKNDFNFEVLAKELVEKGASFGYYKSSKKNEFFYWFNYKPTDSVSACVVSASLENAIGKDWKIKTFEYQTSNTKKEEVTKSVNYKDLWHLLSVATSDTYLYDFAIEKLKLEPKNAKAFSKTKLKKDFASLSLAAIAKILPYLKQGLLYSHAVFMANIENIVDDDIWKDEEQQKFIQSKIVDLVDNYIIEKSKLEIINGLLKIYNTEDKEGKKVQYSKEAESLFEADLRKKLVPFYKANTINEEQEQEIIFEDLFPILIEQLKKQEFIKIVRLDKKIEAFLKGENEEGQIFCNYPEKFKKLYHPSDIEVFKKKIIKDEWGNEKVVLGSPLTTSIKNPMAMRALHQLRKVLNTLILDGQIDEKTRIHIEMARELNDANKRKGIQDFQKEREELYKIYEAKIKELYQVKTGKELLHVTDEDLQKFEWALEQTKDGRIITKEELIKYKIWEEQNHICIYTGKTISIDSFLGGNPKFDIEHTIPRSISQDNSLMNKTLCDKDFNRSVKGKKMPVELSNYNEILPRIAHWKKQAEELTRQIETISRSIKSAATKVSKDKNIRKRHYLTLKRDYIQGKYDRFTWEEPKVGFKNSQIPDTGIITKYAQAYLKSYFKRVESVKGGTVAEFRKLWGIQESFIDENGFKHFKEKDRSKHTHHTIDAITIACMPKDKYDLLAHAWRLEDEQDKKAAKVLIEQAKPWKTFKEDIEKIETEILVSHFTPDNVKKQAKRILRVRGKKQYVAEIERNANGKAIPKKDASGKIIYKLNERGNKIPILQQGDTIRGSLHQDSIYGAIKNPLNTNEIRYVIRKDLESLKANDIENIVDENVKAKVKEAVANKILLISSNPKQKNKFAEGKKVWMNEEKKIPINKVRIYANSVKNPIEIKKHSPLSKSKHEHKQTVYGQNDENYAMAIYEGLDIKGKSERAFELINYLDAGFYYKSKNINERKNAIISLVPEKHLETGFNLLKSNGKPIILKKGLNVILYKEKKEEIDFNNNSVIKRLYKISGLDKDGIKLTYAVSAIGSTENIAYMNNVINKQKLFQFKKDIEEIGIWESIYSDFKNENIKKSIFFKKLNDLLNEHYSKNDIYDSAGIIKKIKIKESGLTTPKGGNVIDNFNDFPYIKFKASNFNALIEGIDFKVLPSGKIQKL</sequence>
<keyword evidence="5 12" id="KW-0378">Hydrolase</keyword>
<keyword evidence="4 12" id="KW-0255">Endonuclease</keyword>
<comment type="cofactor">
    <cofactor evidence="1 12">
        <name>Mg(2+)</name>
        <dbReference type="ChEBI" id="CHEBI:18420"/>
    </cofactor>
</comment>
<reference evidence="15 16" key="1">
    <citation type="submission" date="2024-02" db="EMBL/GenBank/DDBJ databases">
        <title>Comparative Genomic Analysis of Flavobacterium Species Causing Columnaris Disease of Freshwater Fish in Thailand: Insights into Virulence and Resistance Mechanisms.</title>
        <authorList>
            <person name="Nguyen D."/>
            <person name="Chokmangmeepisarn P."/>
            <person name="Khianchaikhan K."/>
            <person name="Morishita M."/>
            <person name="Bunnoy A."/>
            <person name="Rodkhum C."/>
        </authorList>
    </citation>
    <scope>NUCLEOTIDE SEQUENCE [LARGE SCALE GENOMIC DNA]</scope>
    <source>
        <strain evidence="15 16">PCBSB2203</strain>
    </source>
</reference>
<keyword evidence="9 12" id="KW-0238">DNA-binding</keyword>
<dbReference type="RefSeq" id="WP_405344768.1">
    <property type="nucleotide sequence ID" value="NZ_JAZHOJ010000002.1"/>
</dbReference>
<evidence type="ECO:0000256" key="2">
    <source>
        <dbReference type="ARBA" id="ARBA00022722"/>
    </source>
</evidence>
<evidence type="ECO:0000256" key="9">
    <source>
        <dbReference type="ARBA" id="ARBA00023125"/>
    </source>
</evidence>
<feature type="binding site" evidence="12">
    <location>
        <position position="8"/>
    </location>
    <ligand>
        <name>Mg(2+)</name>
        <dbReference type="ChEBI" id="CHEBI:18420"/>
        <label>2</label>
    </ligand>
</feature>
<comment type="caution">
    <text evidence="15">The sequence shown here is derived from an EMBL/GenBank/DDBJ whole genome shotgun (WGS) entry which is preliminary data.</text>
</comment>
<organism evidence="15 16">
    <name type="scientific">Flavobacterium covae</name>
    <dbReference type="NCBI Taxonomy" id="2906076"/>
    <lineage>
        <taxon>Bacteria</taxon>
        <taxon>Pseudomonadati</taxon>
        <taxon>Bacteroidota</taxon>
        <taxon>Flavobacteriia</taxon>
        <taxon>Flavobacteriales</taxon>
        <taxon>Flavobacteriaceae</taxon>
        <taxon>Flavobacterium</taxon>
    </lineage>
</organism>
<dbReference type="InterPro" id="IPR028629">
    <property type="entry name" value="Cas9"/>
</dbReference>
<dbReference type="Proteomes" id="UP001621713">
    <property type="component" value="Unassembled WGS sequence"/>
</dbReference>
<evidence type="ECO:0000313" key="16">
    <source>
        <dbReference type="Proteomes" id="UP001621713"/>
    </source>
</evidence>
<evidence type="ECO:0000256" key="4">
    <source>
        <dbReference type="ARBA" id="ARBA00022759"/>
    </source>
</evidence>
<feature type="binding site" evidence="12">
    <location>
        <position position="8"/>
    </location>
    <ligand>
        <name>Mg(2+)</name>
        <dbReference type="ChEBI" id="CHEBI:18420"/>
        <label>1</label>
    </ligand>
</feature>
<dbReference type="Pfam" id="PF18541">
    <property type="entry name" value="RuvC_III"/>
    <property type="match status" value="1"/>
</dbReference>
<dbReference type="Gene3D" id="3.30.420.10">
    <property type="entry name" value="Ribonuclease H-like superfamily/Ribonuclease H"/>
    <property type="match status" value="3"/>
</dbReference>
<dbReference type="PROSITE" id="PS51749">
    <property type="entry name" value="HNH_CAS9"/>
    <property type="match status" value="1"/>
</dbReference>
<evidence type="ECO:0000256" key="1">
    <source>
        <dbReference type="ARBA" id="ARBA00001946"/>
    </source>
</evidence>
<keyword evidence="13" id="KW-0175">Coiled coil</keyword>
<evidence type="ECO:0000313" key="15">
    <source>
        <dbReference type="EMBL" id="MFK7002519.1"/>
    </source>
</evidence>
<keyword evidence="3 12" id="KW-0479">Metal-binding</keyword>
<feature type="binding site" evidence="12">
    <location>
        <position position="779"/>
    </location>
    <ligand>
        <name>Mg(2+)</name>
        <dbReference type="ChEBI" id="CHEBI:18420"/>
        <label>1</label>
    </ligand>
</feature>
<feature type="binding site" evidence="12">
    <location>
        <position position="775"/>
    </location>
    <ligand>
        <name>Mg(2+)</name>
        <dbReference type="ChEBI" id="CHEBI:18420"/>
        <label>1</label>
    </ligand>
</feature>
<feature type="binding site" evidence="12">
    <location>
        <position position="779"/>
    </location>
    <ligand>
        <name>Mg(2+)</name>
        <dbReference type="ChEBI" id="CHEBI:18420"/>
        <label>2</label>
    </ligand>
</feature>
<proteinExistence type="inferred from homology"/>
<dbReference type="InterPro" id="IPR036397">
    <property type="entry name" value="RNaseH_sf"/>
</dbReference>
<dbReference type="Pfam" id="PF13395">
    <property type="entry name" value="HNH_4"/>
    <property type="match status" value="1"/>
</dbReference>
<dbReference type="GO" id="GO:0004519">
    <property type="term" value="F:endonuclease activity"/>
    <property type="evidence" value="ECO:0007669"/>
    <property type="project" value="UniProtKB-KW"/>
</dbReference>
<evidence type="ECO:0000256" key="11">
    <source>
        <dbReference type="ARBA" id="ARBA00046380"/>
    </source>
</evidence>
<comment type="function">
    <text evidence="12">CRISPR (clustered regularly interspaced short palindromic repeat) is an adaptive immune system that provides protection against mobile genetic elements (viruses, transposable elements and conjugative plasmids). CRISPR clusters contain spacers, sequences complementary to antecedent mobile elements, and target invading nucleic acids. CRISPR clusters are transcribed and processed into CRISPR RNA (crRNA). In type II CRISPR systems correct processing of pre-crRNA requires a trans-encoded small RNA (tracrRNA), endogenous ribonuclease 3 (rnc) and this protein. The tracrRNA serves as a guide for ribonuclease 3-aided processing of pre-crRNA. Subsequently Cas9/crRNA/tracrRNA endonucleolytically cleaves linear or circular dsDNA target complementary to the spacer; Cas9 is inactive in the absence of the 2 guide RNAs (gRNA). Cas9 recognizes the protospacer adjacent motif (PAM) in the CRISPR repeat sequences to help distinguish self versus nonself, as targets within the bacterial CRISPR locus do not have PAMs. PAM recognition is also required for catalytic activity.</text>
</comment>
<evidence type="ECO:0000256" key="7">
    <source>
        <dbReference type="ARBA" id="ARBA00022884"/>
    </source>
</evidence>
<dbReference type="EC" id="3.1.-.-" evidence="12"/>
<comment type="domain">
    <text evidence="12">Has 2 endonuclease domains. The discontinuous RuvC-like domain cleaves the target DNA noncomplementary to crRNA while the HNH nuclease domain cleaves the target DNA complementary to crRNA.</text>
</comment>
<keyword evidence="2 12" id="KW-0540">Nuclease</keyword>
<evidence type="ECO:0000256" key="3">
    <source>
        <dbReference type="ARBA" id="ARBA00022723"/>
    </source>
</evidence>
<evidence type="ECO:0000256" key="8">
    <source>
        <dbReference type="ARBA" id="ARBA00023118"/>
    </source>
</evidence>
<evidence type="ECO:0000256" key="10">
    <source>
        <dbReference type="ARBA" id="ARBA00023211"/>
    </source>
</evidence>
<dbReference type="InterPro" id="IPR003615">
    <property type="entry name" value="HNH_nuc"/>
</dbReference>
<evidence type="ECO:0000256" key="13">
    <source>
        <dbReference type="SAM" id="Coils"/>
    </source>
</evidence>
<evidence type="ECO:0000256" key="12">
    <source>
        <dbReference type="HAMAP-Rule" id="MF_01480"/>
    </source>
</evidence>
<keyword evidence="8 12" id="KW-0051">Antiviral defense</keyword>
<comment type="similarity">
    <text evidence="12">Belongs to the CRISPR-associated Cas9 family.</text>
</comment>
<evidence type="ECO:0000256" key="5">
    <source>
        <dbReference type="ARBA" id="ARBA00022801"/>
    </source>
</evidence>
<dbReference type="NCBIfam" id="TIGR01865">
    <property type="entry name" value="cas_Csn1"/>
    <property type="match status" value="2"/>
</dbReference>
<feature type="domain" description="HNH Cas9-type" evidence="14">
    <location>
        <begin position="785"/>
        <end position="968"/>
    </location>
</feature>
<dbReference type="InterPro" id="IPR033114">
    <property type="entry name" value="HNH_CAS9"/>
</dbReference>
<feature type="coiled-coil region" evidence="13">
    <location>
        <begin position="929"/>
        <end position="956"/>
    </location>
</feature>
<accession>A0ABW8PD78</accession>